<accession>A0A9R0Q8I8</accession>
<sequence>MLWRSRANRTLSRLCRCDYQALFNAAEGVTECFNQQQKNQFDVWMLHAVLANDLCTDDSFVDQDLIYVDQDQDQKKPGYVHQVLFDVATKFWCMCICFLIVCTLVGSCSMCYCTCAIVSFIDRFLDLII</sequence>
<dbReference type="PANTHER" id="PTHR36749">
    <property type="entry name" value="F7O18.3 PROTEIN"/>
    <property type="match status" value="1"/>
</dbReference>
<evidence type="ECO:0000313" key="3">
    <source>
        <dbReference type="Proteomes" id="UP000324705"/>
    </source>
</evidence>
<gene>
    <name evidence="2" type="ORF">TRITD_1Av1G132440</name>
</gene>
<keyword evidence="3" id="KW-1185">Reference proteome</keyword>
<keyword evidence="1" id="KW-1133">Transmembrane helix</keyword>
<dbReference type="EMBL" id="LT934111">
    <property type="protein sequence ID" value="VAH05908.1"/>
    <property type="molecule type" value="Genomic_DNA"/>
</dbReference>
<protein>
    <submittedName>
        <fullName evidence="2">Uncharacterized protein</fullName>
    </submittedName>
</protein>
<organism evidence="2 3">
    <name type="scientific">Triticum turgidum subsp. durum</name>
    <name type="common">Durum wheat</name>
    <name type="synonym">Triticum durum</name>
    <dbReference type="NCBI Taxonomy" id="4567"/>
    <lineage>
        <taxon>Eukaryota</taxon>
        <taxon>Viridiplantae</taxon>
        <taxon>Streptophyta</taxon>
        <taxon>Embryophyta</taxon>
        <taxon>Tracheophyta</taxon>
        <taxon>Spermatophyta</taxon>
        <taxon>Magnoliopsida</taxon>
        <taxon>Liliopsida</taxon>
        <taxon>Poales</taxon>
        <taxon>Poaceae</taxon>
        <taxon>BOP clade</taxon>
        <taxon>Pooideae</taxon>
        <taxon>Triticodae</taxon>
        <taxon>Triticeae</taxon>
        <taxon>Triticinae</taxon>
        <taxon>Triticum</taxon>
    </lineage>
</organism>
<evidence type="ECO:0000256" key="1">
    <source>
        <dbReference type="SAM" id="Phobius"/>
    </source>
</evidence>
<keyword evidence="1" id="KW-0812">Transmembrane</keyword>
<feature type="transmembrane region" description="Helical" evidence="1">
    <location>
        <begin position="91"/>
        <end position="121"/>
    </location>
</feature>
<name>A0A9R0Q8I8_TRITD</name>
<dbReference type="PANTHER" id="PTHR36749:SF1">
    <property type="entry name" value="F7O18.3 PROTEIN"/>
    <property type="match status" value="1"/>
</dbReference>
<dbReference type="Proteomes" id="UP000324705">
    <property type="component" value="Chromosome 1A"/>
</dbReference>
<keyword evidence="1" id="KW-0472">Membrane</keyword>
<proteinExistence type="predicted"/>
<dbReference type="AlphaFoldDB" id="A0A9R0Q8I8"/>
<dbReference type="Gramene" id="TRITD1Av1G132440.1">
    <property type="protein sequence ID" value="TRITD1Av1G132440.1"/>
    <property type="gene ID" value="TRITD1Av1G132440"/>
</dbReference>
<reference evidence="2 3" key="1">
    <citation type="submission" date="2017-09" db="EMBL/GenBank/DDBJ databases">
        <authorList>
            <consortium name="International Durum Wheat Genome Sequencing Consortium (IDWGSC)"/>
            <person name="Milanesi L."/>
        </authorList>
    </citation>
    <scope>NUCLEOTIDE SEQUENCE [LARGE SCALE GENOMIC DNA]</scope>
    <source>
        <strain evidence="3">cv. Svevo</strain>
    </source>
</reference>
<evidence type="ECO:0000313" key="2">
    <source>
        <dbReference type="EMBL" id="VAH05908.1"/>
    </source>
</evidence>